<dbReference type="InterPro" id="IPR036890">
    <property type="entry name" value="HATPase_C_sf"/>
</dbReference>
<dbReference type="SUPFAM" id="SSF81606">
    <property type="entry name" value="PP2C-like"/>
    <property type="match status" value="1"/>
</dbReference>
<feature type="domain" description="STAS" evidence="2">
    <location>
        <begin position="402"/>
        <end position="494"/>
    </location>
</feature>
<dbReference type="Gene3D" id="3.60.40.10">
    <property type="entry name" value="PPM-type phosphatase domain"/>
    <property type="match status" value="1"/>
</dbReference>
<dbReference type="Proteomes" id="UP001501195">
    <property type="component" value="Unassembled WGS sequence"/>
</dbReference>
<dbReference type="SUPFAM" id="SSF52091">
    <property type="entry name" value="SpoIIaa-like"/>
    <property type="match status" value="1"/>
</dbReference>
<evidence type="ECO:0000256" key="1">
    <source>
        <dbReference type="ARBA" id="ARBA00022801"/>
    </source>
</evidence>
<dbReference type="InterPro" id="IPR003594">
    <property type="entry name" value="HATPase_dom"/>
</dbReference>
<dbReference type="InterPro" id="IPR002645">
    <property type="entry name" value="STAS_dom"/>
</dbReference>
<dbReference type="InterPro" id="IPR036513">
    <property type="entry name" value="STAS_dom_sf"/>
</dbReference>
<proteinExistence type="predicted"/>
<evidence type="ECO:0000259" key="2">
    <source>
        <dbReference type="PROSITE" id="PS50801"/>
    </source>
</evidence>
<dbReference type="PROSITE" id="PS50801">
    <property type="entry name" value="STAS"/>
    <property type="match status" value="1"/>
</dbReference>
<keyword evidence="4" id="KW-1185">Reference proteome</keyword>
<reference evidence="4" key="1">
    <citation type="journal article" date="2019" name="Int. J. Syst. Evol. Microbiol.">
        <title>The Global Catalogue of Microorganisms (GCM) 10K type strain sequencing project: providing services to taxonomists for standard genome sequencing and annotation.</title>
        <authorList>
            <consortium name="The Broad Institute Genomics Platform"/>
            <consortium name="The Broad Institute Genome Sequencing Center for Infectious Disease"/>
            <person name="Wu L."/>
            <person name="Ma J."/>
        </authorList>
    </citation>
    <scope>NUCLEOTIDE SEQUENCE [LARGE SCALE GENOMIC DNA]</scope>
    <source>
        <strain evidence="4">JCM 18126</strain>
    </source>
</reference>
<dbReference type="InterPro" id="IPR036457">
    <property type="entry name" value="PPM-type-like_dom_sf"/>
</dbReference>
<dbReference type="PANTHER" id="PTHR43156:SF2">
    <property type="entry name" value="STAGE II SPORULATION PROTEIN E"/>
    <property type="match status" value="1"/>
</dbReference>
<dbReference type="CDD" id="cd07043">
    <property type="entry name" value="STAS_anti-anti-sigma_factors"/>
    <property type="match status" value="1"/>
</dbReference>
<dbReference type="PANTHER" id="PTHR43156">
    <property type="entry name" value="STAGE II SPORULATION PROTEIN E-RELATED"/>
    <property type="match status" value="1"/>
</dbReference>
<dbReference type="InterPro" id="IPR001932">
    <property type="entry name" value="PPM-type_phosphatase-like_dom"/>
</dbReference>
<evidence type="ECO:0000313" key="4">
    <source>
        <dbReference type="Proteomes" id="UP001501195"/>
    </source>
</evidence>
<sequence>MTAPLDVVAALQRALLPHRLPVLPCADVAARYLVAGAERGAGGDWFDALPVPGGGVALVVGDVVGHGLAAAATMSQLRAVVAQRLHLGANVAEALADLDEAAALVPDAAGTTVCVALLDLPGGRLVHATRGHPAPLVVGGAGARFLPTTGGGPLGSGVAGAPVTGRLDPDDVLVLFTDGLVERPGRPHAQGLADLATAGVDAAAGRVPAPEGTGTAERVCAHVAAALAPGGGGDDATVLVVQLRRPVAPLRVVVPTDAEAPGGVRSRLRAWLRALEVTDTDRLALELATSEAVANAVVHSGSTAPVEVVVELGTDGAAHVLVADGGRWVEPRALPGEHGRGLGLIAALTRHLVVEHRGGGTVVRFQRALTRSVPPTPATWTPPAAAGEPFACELLDERPLRLRVRGEVDAAGADRLGAELLRAARGGLVPVVADLDRVTHLGSAGVRVLAEVVRTTARTGSPVRLAAAGGTAAAFVLDLVALPRVDRTGDPATG</sequence>
<dbReference type="SMART" id="SM00331">
    <property type="entry name" value="PP2C_SIG"/>
    <property type="match status" value="1"/>
</dbReference>
<dbReference type="Gene3D" id="3.30.750.24">
    <property type="entry name" value="STAS domain"/>
    <property type="match status" value="1"/>
</dbReference>
<name>A0ABP9HCZ6_9ACTN</name>
<dbReference type="EMBL" id="BAABIL010000093">
    <property type="protein sequence ID" value="GAA4967634.1"/>
    <property type="molecule type" value="Genomic_DNA"/>
</dbReference>
<dbReference type="SUPFAM" id="SSF55874">
    <property type="entry name" value="ATPase domain of HSP90 chaperone/DNA topoisomerase II/histidine kinase"/>
    <property type="match status" value="1"/>
</dbReference>
<keyword evidence="1" id="KW-0378">Hydrolase</keyword>
<organism evidence="3 4">
    <name type="scientific">Kineococcus glutinatus</name>
    <dbReference type="NCBI Taxonomy" id="1070872"/>
    <lineage>
        <taxon>Bacteria</taxon>
        <taxon>Bacillati</taxon>
        <taxon>Actinomycetota</taxon>
        <taxon>Actinomycetes</taxon>
        <taxon>Kineosporiales</taxon>
        <taxon>Kineosporiaceae</taxon>
        <taxon>Kineococcus</taxon>
    </lineage>
</organism>
<accession>A0ABP9HCZ6</accession>
<dbReference type="CDD" id="cd16936">
    <property type="entry name" value="HATPase_RsbW-like"/>
    <property type="match status" value="1"/>
</dbReference>
<evidence type="ECO:0000313" key="3">
    <source>
        <dbReference type="EMBL" id="GAA4967634.1"/>
    </source>
</evidence>
<dbReference type="InterPro" id="IPR052016">
    <property type="entry name" value="Bact_Sigma-Reg"/>
</dbReference>
<dbReference type="Gene3D" id="3.30.565.10">
    <property type="entry name" value="Histidine kinase-like ATPase, C-terminal domain"/>
    <property type="match status" value="1"/>
</dbReference>
<gene>
    <name evidence="3" type="ORF">GCM10023225_07740</name>
</gene>
<dbReference type="RefSeq" id="WP_345711036.1">
    <property type="nucleotide sequence ID" value="NZ_BAABIL010000093.1"/>
</dbReference>
<dbReference type="Pfam" id="PF13581">
    <property type="entry name" value="HATPase_c_2"/>
    <property type="match status" value="1"/>
</dbReference>
<dbReference type="Pfam" id="PF07228">
    <property type="entry name" value="SpoIIE"/>
    <property type="match status" value="1"/>
</dbReference>
<dbReference type="Pfam" id="PF01740">
    <property type="entry name" value="STAS"/>
    <property type="match status" value="1"/>
</dbReference>
<comment type="caution">
    <text evidence="3">The sequence shown here is derived from an EMBL/GenBank/DDBJ whole genome shotgun (WGS) entry which is preliminary data.</text>
</comment>
<protein>
    <recommendedName>
        <fullName evidence="2">STAS domain-containing protein</fullName>
    </recommendedName>
</protein>